<accession>H3KCQ4</accession>
<evidence type="ECO:0000313" key="1">
    <source>
        <dbReference type="EMBL" id="EHY32117.1"/>
    </source>
</evidence>
<dbReference type="STRING" id="762967.HMPREF9440_00507"/>
<dbReference type="HOGENOM" id="CLU_3222977_0_0_4"/>
<dbReference type="Proteomes" id="UP000004956">
    <property type="component" value="Unassembled WGS sequence"/>
</dbReference>
<dbReference type="EMBL" id="AFBQ01000058">
    <property type="protein sequence ID" value="EHY32117.1"/>
    <property type="molecule type" value="Genomic_DNA"/>
</dbReference>
<name>H3KCQ4_9BURK</name>
<dbReference type="AlphaFoldDB" id="H3KCQ4"/>
<keyword evidence="2" id="KW-1185">Reference proteome</keyword>
<reference evidence="1 2" key="1">
    <citation type="submission" date="2011-11" db="EMBL/GenBank/DDBJ databases">
        <authorList>
            <person name="Weinstock G."/>
            <person name="Sodergren E."/>
            <person name="Clifton S."/>
            <person name="Fulton L."/>
            <person name="Fulton B."/>
            <person name="Courtney L."/>
            <person name="Fronick C."/>
            <person name="Harrison M."/>
            <person name="Strong C."/>
            <person name="Farmer C."/>
            <person name="Delahaunty K."/>
            <person name="Markovic C."/>
            <person name="Hall O."/>
            <person name="Minx P."/>
            <person name="Tomlinson C."/>
            <person name="Mitreva M."/>
            <person name="Hou S."/>
            <person name="Chen J."/>
            <person name="Wollam A."/>
            <person name="Pepin K.H."/>
            <person name="Johnson M."/>
            <person name="Bhonagiri V."/>
            <person name="Zhang X."/>
            <person name="Suruliraj S."/>
            <person name="Warren W."/>
            <person name="Chinwalla A."/>
            <person name="Mardis E.R."/>
            <person name="Wilson R.K."/>
        </authorList>
    </citation>
    <scope>NUCLEOTIDE SEQUENCE [LARGE SCALE GENOMIC DNA]</scope>
    <source>
        <strain evidence="1 2">YIT 11816</strain>
    </source>
</reference>
<gene>
    <name evidence="1" type="ORF">HMPREF9440_00507</name>
</gene>
<comment type="caution">
    <text evidence="1">The sequence shown here is derived from an EMBL/GenBank/DDBJ whole genome shotgun (WGS) entry which is preliminary data.</text>
</comment>
<sequence length="44" mass="5127">MSVRRQREETDLFAGLNPCARRKKLMRHTASAGSRFGEFFRKSP</sequence>
<evidence type="ECO:0000313" key="2">
    <source>
        <dbReference type="Proteomes" id="UP000004956"/>
    </source>
</evidence>
<protein>
    <submittedName>
        <fullName evidence="1">Uncharacterized protein</fullName>
    </submittedName>
</protein>
<proteinExistence type="predicted"/>
<organism evidence="1 2">
    <name type="scientific">Sutterella parvirubra YIT 11816</name>
    <dbReference type="NCBI Taxonomy" id="762967"/>
    <lineage>
        <taxon>Bacteria</taxon>
        <taxon>Pseudomonadati</taxon>
        <taxon>Pseudomonadota</taxon>
        <taxon>Betaproteobacteria</taxon>
        <taxon>Burkholderiales</taxon>
        <taxon>Sutterellaceae</taxon>
        <taxon>Sutterella</taxon>
    </lineage>
</organism>